<evidence type="ECO:0000256" key="5">
    <source>
        <dbReference type="ARBA" id="ARBA00022692"/>
    </source>
</evidence>
<evidence type="ECO:0000256" key="3">
    <source>
        <dbReference type="ARBA" id="ARBA00022448"/>
    </source>
</evidence>
<keyword evidence="4 9" id="KW-0762">Sugar transport</keyword>
<dbReference type="FunFam" id="1.20.1280.290:FF:000002">
    <property type="entry name" value="Bidirectional sugar transporter SWEET"/>
    <property type="match status" value="1"/>
</dbReference>
<proteinExistence type="inferred from homology"/>
<dbReference type="InterPro" id="IPR004316">
    <property type="entry name" value="SWEET_rpt"/>
</dbReference>
<comment type="caution">
    <text evidence="9">Lacks conserved residue(s) required for the propagation of feature annotation.</text>
</comment>
<evidence type="ECO:0000256" key="4">
    <source>
        <dbReference type="ARBA" id="ARBA00022597"/>
    </source>
</evidence>
<accession>A0ABD3D4M5</accession>
<keyword evidence="3 9" id="KW-0813">Transport</keyword>
<keyword evidence="7 9" id="KW-1133">Transmembrane helix</keyword>
<evidence type="ECO:0000256" key="9">
    <source>
        <dbReference type="RuleBase" id="RU910715"/>
    </source>
</evidence>
<feature type="transmembrane region" description="Helical" evidence="9">
    <location>
        <begin position="158"/>
        <end position="184"/>
    </location>
</feature>
<feature type="transmembrane region" description="Helical" evidence="9">
    <location>
        <begin position="74"/>
        <end position="92"/>
    </location>
</feature>
<dbReference type="Pfam" id="PF03083">
    <property type="entry name" value="MtN3_slv"/>
    <property type="match status" value="2"/>
</dbReference>
<dbReference type="GO" id="GO:0051260">
    <property type="term" value="P:protein homooligomerization"/>
    <property type="evidence" value="ECO:0007669"/>
    <property type="project" value="UniProtKB-ARBA"/>
</dbReference>
<feature type="transmembrane region" description="Helical" evidence="9">
    <location>
        <begin position="98"/>
        <end position="119"/>
    </location>
</feature>
<comment type="caution">
    <text evidence="10">The sequence shown here is derived from an EMBL/GenBank/DDBJ whole genome shotgun (WGS) entry which is preliminary data.</text>
</comment>
<evidence type="ECO:0000256" key="6">
    <source>
        <dbReference type="ARBA" id="ARBA00022737"/>
    </source>
</evidence>
<feature type="transmembrane region" description="Helical" evidence="9">
    <location>
        <begin position="219"/>
        <end position="240"/>
    </location>
</feature>
<keyword evidence="8 9" id="KW-0472">Membrane</keyword>
<sequence length="262" mass="29226">MVFVGSFQTLNNCKDAAGIAVVYPFVNCTLPYKSKLKSLNSEGNLFAFGLFLSPVPTFRRIIRNESTEQFSGLPYIYTLLNCLITAWYGLPMMSTDNILVTTVNSIGAAFQIVYIVIFVKYAEKTKKLRMLGLTFSVLVVFAIITIGTMLIVDFEVRHLTIGFLSCASLVSMFASPLFIINLVIQTKSVEFMPFQLSLSTFLMSTSFLLYGVFNFDPFVYVPNGIGTVLGVIQLLLYSYYRKPTSEDSTEPLIVSYTSNDAC</sequence>
<dbReference type="PANTHER" id="PTHR10791">
    <property type="entry name" value="RAG1-ACTIVATING PROTEIN 1"/>
    <property type="match status" value="1"/>
</dbReference>
<comment type="subcellular location">
    <subcellularLocation>
        <location evidence="1">Endomembrane system</location>
        <topology evidence="1">Multi-pass membrane protein</topology>
    </subcellularLocation>
</comment>
<evidence type="ECO:0000313" key="10">
    <source>
        <dbReference type="EMBL" id="KAL3636942.1"/>
    </source>
</evidence>
<gene>
    <name evidence="10" type="ORF">CASFOL_019241</name>
</gene>
<name>A0ABD3D4M5_9LAMI</name>
<evidence type="ECO:0000256" key="1">
    <source>
        <dbReference type="ARBA" id="ARBA00004127"/>
    </source>
</evidence>
<keyword evidence="11" id="KW-1185">Reference proteome</keyword>
<dbReference type="InterPro" id="IPR047664">
    <property type="entry name" value="SWEET"/>
</dbReference>
<keyword evidence="6" id="KW-0677">Repeat</keyword>
<protein>
    <recommendedName>
        <fullName evidence="9">Bidirectional sugar transporter SWEET</fullName>
    </recommendedName>
</protein>
<evidence type="ECO:0000256" key="8">
    <source>
        <dbReference type="ARBA" id="ARBA00023136"/>
    </source>
</evidence>
<dbReference type="GO" id="GO:0012505">
    <property type="term" value="C:endomembrane system"/>
    <property type="evidence" value="ECO:0007669"/>
    <property type="project" value="UniProtKB-SubCell"/>
</dbReference>
<dbReference type="AlphaFoldDB" id="A0ABD3D4M5"/>
<dbReference type="PANTHER" id="PTHR10791:SF111">
    <property type="entry name" value="BIDIRECTIONAL SUGAR TRANSPORTER SWEET2"/>
    <property type="match status" value="1"/>
</dbReference>
<evidence type="ECO:0000313" key="11">
    <source>
        <dbReference type="Proteomes" id="UP001632038"/>
    </source>
</evidence>
<dbReference type="FunFam" id="1.20.1280.290:FF:000001">
    <property type="entry name" value="Bidirectional sugar transporter SWEET"/>
    <property type="match status" value="1"/>
</dbReference>
<feature type="transmembrane region" description="Helical" evidence="9">
    <location>
        <begin position="196"/>
        <end position="213"/>
    </location>
</feature>
<feature type="transmembrane region" description="Helical" evidence="9">
    <location>
        <begin position="131"/>
        <end position="152"/>
    </location>
</feature>
<comment type="similarity">
    <text evidence="2 9">Belongs to the SWEET sugar transporter family.</text>
</comment>
<comment type="function">
    <text evidence="9">Mediates both low-affinity uptake and efflux of sugar across the membrane.</text>
</comment>
<evidence type="ECO:0000256" key="7">
    <source>
        <dbReference type="ARBA" id="ARBA00022989"/>
    </source>
</evidence>
<dbReference type="Gene3D" id="1.20.1280.290">
    <property type="match status" value="2"/>
</dbReference>
<reference evidence="11" key="1">
    <citation type="journal article" date="2024" name="IScience">
        <title>Strigolactones Initiate the Formation of Haustorium-like Structures in Castilleja.</title>
        <authorList>
            <person name="Buerger M."/>
            <person name="Peterson D."/>
            <person name="Chory J."/>
        </authorList>
    </citation>
    <scope>NUCLEOTIDE SEQUENCE [LARGE SCALE GENOMIC DNA]</scope>
</reference>
<evidence type="ECO:0000256" key="2">
    <source>
        <dbReference type="ARBA" id="ARBA00007809"/>
    </source>
</evidence>
<organism evidence="10 11">
    <name type="scientific">Castilleja foliolosa</name>
    <dbReference type="NCBI Taxonomy" id="1961234"/>
    <lineage>
        <taxon>Eukaryota</taxon>
        <taxon>Viridiplantae</taxon>
        <taxon>Streptophyta</taxon>
        <taxon>Embryophyta</taxon>
        <taxon>Tracheophyta</taxon>
        <taxon>Spermatophyta</taxon>
        <taxon>Magnoliopsida</taxon>
        <taxon>eudicotyledons</taxon>
        <taxon>Gunneridae</taxon>
        <taxon>Pentapetalae</taxon>
        <taxon>asterids</taxon>
        <taxon>lamiids</taxon>
        <taxon>Lamiales</taxon>
        <taxon>Orobanchaceae</taxon>
        <taxon>Pedicularideae</taxon>
        <taxon>Castillejinae</taxon>
        <taxon>Castilleja</taxon>
    </lineage>
</organism>
<keyword evidence="5 9" id="KW-0812">Transmembrane</keyword>
<dbReference type="EMBL" id="JAVIJP010000026">
    <property type="protein sequence ID" value="KAL3636942.1"/>
    <property type="molecule type" value="Genomic_DNA"/>
</dbReference>
<dbReference type="Proteomes" id="UP001632038">
    <property type="component" value="Unassembled WGS sequence"/>
</dbReference>